<evidence type="ECO:0000313" key="8">
    <source>
        <dbReference type="Proteomes" id="UP001152799"/>
    </source>
</evidence>
<keyword evidence="3" id="KW-0805">Transcription regulation</keyword>
<name>A0A9N9QIU2_9CUCU</name>
<gene>
    <name evidence="7" type="ORF">CEUTPL_LOCUS12722</name>
</gene>
<feature type="domain" description="Myb/SANT-like DNA-binding" evidence="6">
    <location>
        <begin position="13"/>
        <end position="92"/>
    </location>
</feature>
<dbReference type="OrthoDB" id="3066195at2759"/>
<dbReference type="PANTHER" id="PTHR21411">
    <property type="entry name" value="APONTIC"/>
    <property type="match status" value="1"/>
</dbReference>
<proteinExistence type="predicted"/>
<dbReference type="EMBL" id="OU892284">
    <property type="protein sequence ID" value="CAG9772305.1"/>
    <property type="molecule type" value="Genomic_DNA"/>
</dbReference>
<dbReference type="InterPro" id="IPR028002">
    <property type="entry name" value="Myb_DNA-bind_5"/>
</dbReference>
<keyword evidence="4" id="KW-0804">Transcription</keyword>
<evidence type="ECO:0000256" key="2">
    <source>
        <dbReference type="ARBA" id="ARBA00016807"/>
    </source>
</evidence>
<comment type="subunit">
    <text evidence="1">Self-associates forming complexes of several hundred monomers.</text>
</comment>
<comment type="function">
    <text evidence="5">Involved in transvection phenomena (= synapsis-dependent gene expression), where the synaptic pairing of chromosomes carrying genes with which zeste interacts influences the expression of these genes. Zeste binds to DNA and stimulates transcription from a nearby promoter.</text>
</comment>
<dbReference type="Pfam" id="PF13873">
    <property type="entry name" value="Myb_DNA-bind_5"/>
    <property type="match status" value="1"/>
</dbReference>
<evidence type="ECO:0000256" key="1">
    <source>
        <dbReference type="ARBA" id="ARBA00011764"/>
    </source>
</evidence>
<dbReference type="PANTHER" id="PTHR21411:SF0">
    <property type="entry name" value="REGULATORY PROTEIN ZESTE"/>
    <property type="match status" value="1"/>
</dbReference>
<evidence type="ECO:0000256" key="4">
    <source>
        <dbReference type="ARBA" id="ARBA00023163"/>
    </source>
</evidence>
<dbReference type="Proteomes" id="UP001152799">
    <property type="component" value="Chromosome 8"/>
</dbReference>
<protein>
    <recommendedName>
        <fullName evidence="2">Regulatory protein zeste</fullName>
    </recommendedName>
</protein>
<organism evidence="7 8">
    <name type="scientific">Ceutorhynchus assimilis</name>
    <name type="common">cabbage seed weevil</name>
    <dbReference type="NCBI Taxonomy" id="467358"/>
    <lineage>
        <taxon>Eukaryota</taxon>
        <taxon>Metazoa</taxon>
        <taxon>Ecdysozoa</taxon>
        <taxon>Arthropoda</taxon>
        <taxon>Hexapoda</taxon>
        <taxon>Insecta</taxon>
        <taxon>Pterygota</taxon>
        <taxon>Neoptera</taxon>
        <taxon>Endopterygota</taxon>
        <taxon>Coleoptera</taxon>
        <taxon>Polyphaga</taxon>
        <taxon>Cucujiformia</taxon>
        <taxon>Curculionidae</taxon>
        <taxon>Ceutorhynchinae</taxon>
        <taxon>Ceutorhynchus</taxon>
    </lineage>
</organism>
<dbReference type="AlphaFoldDB" id="A0A9N9QIU2"/>
<evidence type="ECO:0000256" key="5">
    <source>
        <dbReference type="ARBA" id="ARBA00025466"/>
    </source>
</evidence>
<accession>A0A9N9QIU2</accession>
<reference evidence="7" key="1">
    <citation type="submission" date="2022-01" db="EMBL/GenBank/DDBJ databases">
        <authorList>
            <person name="King R."/>
        </authorList>
    </citation>
    <scope>NUCLEOTIDE SEQUENCE</scope>
</reference>
<evidence type="ECO:0000259" key="6">
    <source>
        <dbReference type="Pfam" id="PF13873"/>
    </source>
</evidence>
<evidence type="ECO:0000313" key="7">
    <source>
        <dbReference type="EMBL" id="CAG9772305.1"/>
    </source>
</evidence>
<keyword evidence="8" id="KW-1185">Reference proteome</keyword>
<evidence type="ECO:0000256" key="3">
    <source>
        <dbReference type="ARBA" id="ARBA00023015"/>
    </source>
</evidence>
<sequence length="305" mass="34862">MISISDNKVPVKRVPNFSVAEKTHLMRLIASKYASVLEDKKTDRTSSIQKNKAWQLIENEFNSSSSSGVYRNAACLQKCYSNKKKELRKSLAEERKETLLTGGGPPPKIKKDESDQILESIMNKKNIGKQENVIEFVIEEDGVLEPTVSLEKTAIITETLSSNYDYVATKQIRQASQVENNLKKKNSCCKKIHRLMAVKKIPGKNIPQYNYKLLSASSTSMTPKNRPSRRRPTTIIKPMTSSDVGKKYDLLLDRRLQLIDCQLKHTEAENALVMKKHKLEIEILEIELANKKQQRFKTTFQNNDF</sequence>